<dbReference type="EnsemblMetazoa" id="Aqu2.1.01857_001">
    <property type="protein sequence ID" value="Aqu2.1.01857_001"/>
    <property type="gene ID" value="Aqu2.1.01857"/>
</dbReference>
<dbReference type="InParanoid" id="A0A1X7SII0"/>
<proteinExistence type="predicted"/>
<feature type="region of interest" description="Disordered" evidence="1">
    <location>
        <begin position="63"/>
        <end position="87"/>
    </location>
</feature>
<reference evidence="2" key="1">
    <citation type="submission" date="2017-05" db="UniProtKB">
        <authorList>
            <consortium name="EnsemblMetazoa"/>
        </authorList>
    </citation>
    <scope>IDENTIFICATION</scope>
</reference>
<accession>A0A1X7SII0</accession>
<evidence type="ECO:0000256" key="1">
    <source>
        <dbReference type="SAM" id="MobiDB-lite"/>
    </source>
</evidence>
<dbReference type="AlphaFoldDB" id="A0A1X7SII0"/>
<dbReference type="OrthoDB" id="19174at2759"/>
<organism evidence="2">
    <name type="scientific">Amphimedon queenslandica</name>
    <name type="common">Sponge</name>
    <dbReference type="NCBI Taxonomy" id="400682"/>
    <lineage>
        <taxon>Eukaryota</taxon>
        <taxon>Metazoa</taxon>
        <taxon>Porifera</taxon>
        <taxon>Demospongiae</taxon>
        <taxon>Heteroscleromorpha</taxon>
        <taxon>Haplosclerida</taxon>
        <taxon>Niphatidae</taxon>
        <taxon>Amphimedon</taxon>
    </lineage>
</organism>
<name>A0A1X7SII0_AMPQE</name>
<evidence type="ECO:0000313" key="2">
    <source>
        <dbReference type="EnsemblMetazoa" id="Aqu2.1.01857_001"/>
    </source>
</evidence>
<protein>
    <submittedName>
        <fullName evidence="2">Uncharacterized protein</fullName>
    </submittedName>
</protein>
<sequence>MLYFASKSSNLELVRFLVITFSLKPRPHDIEMAESVNPDSSVVKYVQQVYDVMIFEKMEEGKRIKETRREKHEQQEQTETQRQDITS</sequence>